<feature type="compositionally biased region" description="Low complexity" evidence="1">
    <location>
        <begin position="14"/>
        <end position="39"/>
    </location>
</feature>
<evidence type="ECO:0000313" key="4">
    <source>
        <dbReference type="EMBL" id="KAF3229298.1"/>
    </source>
</evidence>
<feature type="transmembrane region" description="Helical" evidence="2">
    <location>
        <begin position="271"/>
        <end position="294"/>
    </location>
</feature>
<dbReference type="PANTHER" id="PTHR42069:SF1">
    <property type="entry name" value="MARVEL DOMAIN-CONTAINING PROTEIN"/>
    <property type="match status" value="1"/>
</dbReference>
<keyword evidence="2" id="KW-0812">Transmembrane</keyword>
<feature type="region of interest" description="Disordered" evidence="1">
    <location>
        <begin position="68"/>
        <end position="99"/>
    </location>
</feature>
<dbReference type="PANTHER" id="PTHR42069">
    <property type="entry name" value="HYPHAL ANASTAMOSIS-8 PROTEIN"/>
    <property type="match status" value="1"/>
</dbReference>
<gene>
    <name evidence="4" type="ORF">TWF106_004217</name>
    <name evidence="3" type="ORF">TWF679_003377</name>
</gene>
<organism evidence="4 5">
    <name type="scientific">Orbilia oligospora</name>
    <name type="common">Nematode-trapping fungus</name>
    <name type="synonym">Arthrobotrys oligospora</name>
    <dbReference type="NCBI Taxonomy" id="2813651"/>
    <lineage>
        <taxon>Eukaryota</taxon>
        <taxon>Fungi</taxon>
        <taxon>Dikarya</taxon>
        <taxon>Ascomycota</taxon>
        <taxon>Pezizomycotina</taxon>
        <taxon>Orbiliomycetes</taxon>
        <taxon>Orbiliales</taxon>
        <taxon>Orbiliaceae</taxon>
        <taxon>Orbilia</taxon>
    </lineage>
</organism>
<keyword evidence="2" id="KW-1133">Transmembrane helix</keyword>
<feature type="transmembrane region" description="Helical" evidence="2">
    <location>
        <begin position="330"/>
        <end position="353"/>
    </location>
</feature>
<sequence>MKPQQISSVIYGDTTTTAQRQQRNNNNNNSSNSTSYSRYSYYTGSRSNYASRSQAYYQSYPYYRSNSTSRRMDSGGGGAGGGGGGLNNSNGNDGNGMNGGGGGGGSMSYSTGSGPYDDDFGFMKSQRGILLETQLEGVTEEIDLDKERFERQELKDLRRRDQYIDGVKKMRNWLCALRFSTRLLNLLLSLLVVIFAIDAYQIWEQSRYHRISRGRPGTAPYITAWPMKPYTLPVFLMIGFAATSILINFITTVVSCCTCRRLPHKDGKFDVFSCVTTGILTASWGLAAGLYHGLKKGKDLYSYSCSRVALARTRHFPSIDFDSACNMHQMVLWASVAAFVINALALGEIALVVKRRSIRKDVGLLEKLKV</sequence>
<evidence type="ECO:0000256" key="2">
    <source>
        <dbReference type="SAM" id="Phobius"/>
    </source>
</evidence>
<dbReference type="EMBL" id="WIWS01000002">
    <property type="protein sequence ID" value="KAF3229298.1"/>
    <property type="molecule type" value="Genomic_DNA"/>
</dbReference>
<feature type="compositionally biased region" description="Gly residues" evidence="1">
    <location>
        <begin position="74"/>
        <end position="86"/>
    </location>
</feature>
<protein>
    <submittedName>
        <fullName evidence="4">Uncharacterized protein</fullName>
    </submittedName>
</protein>
<dbReference type="OrthoDB" id="5371583at2759"/>
<dbReference type="Proteomes" id="UP000614610">
    <property type="component" value="Unassembled WGS sequence"/>
</dbReference>
<feature type="transmembrane region" description="Helical" evidence="2">
    <location>
        <begin position="183"/>
        <end position="203"/>
    </location>
</feature>
<reference evidence="4 5" key="1">
    <citation type="submission" date="2019-06" db="EMBL/GenBank/DDBJ databases">
        <authorList>
            <person name="Palmer J.M."/>
        </authorList>
    </citation>
    <scope>NUCLEOTIDE SEQUENCE [LARGE SCALE GENOMIC DNA]</scope>
    <source>
        <strain evidence="4 5">TWF106</strain>
        <strain evidence="3">TWF679</strain>
    </source>
</reference>
<keyword evidence="2" id="KW-0472">Membrane</keyword>
<dbReference type="EMBL" id="WIWT01000017">
    <property type="protein sequence ID" value="KAF3216161.1"/>
    <property type="molecule type" value="Genomic_DNA"/>
</dbReference>
<comment type="caution">
    <text evidence="4">The sequence shown here is derived from an EMBL/GenBank/DDBJ whole genome shotgun (WGS) entry which is preliminary data.</text>
</comment>
<evidence type="ECO:0000313" key="5">
    <source>
        <dbReference type="Proteomes" id="UP000472727"/>
    </source>
</evidence>
<evidence type="ECO:0000313" key="3">
    <source>
        <dbReference type="EMBL" id="KAF3216161.1"/>
    </source>
</evidence>
<name>A0A7C8R0E4_ORBOL</name>
<feature type="region of interest" description="Disordered" evidence="1">
    <location>
        <begin position="1"/>
        <end position="39"/>
    </location>
</feature>
<proteinExistence type="predicted"/>
<dbReference type="Proteomes" id="UP000472727">
    <property type="component" value="Unassembled WGS sequence"/>
</dbReference>
<accession>A0A7C8R0E4</accession>
<feature type="transmembrane region" description="Helical" evidence="2">
    <location>
        <begin position="234"/>
        <end position="259"/>
    </location>
</feature>
<dbReference type="AlphaFoldDB" id="A0A7C8R0E4"/>
<evidence type="ECO:0000256" key="1">
    <source>
        <dbReference type="SAM" id="MobiDB-lite"/>
    </source>
</evidence>